<name>A0A179DN15_9SPHI</name>
<keyword evidence="1" id="KW-0472">Membrane</keyword>
<reference evidence="3 4" key="2">
    <citation type="submission" date="2016-06" db="EMBL/GenBank/DDBJ databases">
        <title>Pedobacter psychrophilus sp. nov., isolated from Antarctic fragmentary rock.</title>
        <authorList>
            <person name="Svec P."/>
        </authorList>
    </citation>
    <scope>NUCLEOTIDE SEQUENCE [LARGE SCALE GENOMIC DNA]</scope>
    <source>
        <strain evidence="3 4">CCM 8644</strain>
    </source>
</reference>
<dbReference type="InterPro" id="IPR055407">
    <property type="entry name" value="TraM_C"/>
</dbReference>
<evidence type="ECO:0000313" key="4">
    <source>
        <dbReference type="Proteomes" id="UP000078459"/>
    </source>
</evidence>
<feature type="transmembrane region" description="Helical" evidence="1">
    <location>
        <begin position="16"/>
        <end position="36"/>
    </location>
</feature>
<evidence type="ECO:0000259" key="2">
    <source>
        <dbReference type="Pfam" id="PF12508"/>
    </source>
</evidence>
<proteinExistence type="predicted"/>
<dbReference type="EMBL" id="LWHJ01000011">
    <property type="protein sequence ID" value="OAQ41929.1"/>
    <property type="molecule type" value="Genomic_DNA"/>
</dbReference>
<evidence type="ECO:0000256" key="1">
    <source>
        <dbReference type="SAM" id="Phobius"/>
    </source>
</evidence>
<protein>
    <recommendedName>
        <fullName evidence="2">Conjugative transposon TraM C-terminal domain-containing protein</fullName>
    </recommendedName>
</protein>
<dbReference type="Pfam" id="PF12508">
    <property type="entry name" value="Transposon_TraM"/>
    <property type="match status" value="1"/>
</dbReference>
<keyword evidence="1" id="KW-0812">Transmembrane</keyword>
<keyword evidence="1" id="KW-1133">Transmembrane helix</keyword>
<dbReference type="STRING" id="1826909.A5893_02085"/>
<keyword evidence="4" id="KW-1185">Reference proteome</keyword>
<dbReference type="AlphaFoldDB" id="A0A179DN15"/>
<organism evidence="3 4">
    <name type="scientific">Pedobacter psychrophilus</name>
    <dbReference type="NCBI Taxonomy" id="1826909"/>
    <lineage>
        <taxon>Bacteria</taxon>
        <taxon>Pseudomonadati</taxon>
        <taxon>Bacteroidota</taxon>
        <taxon>Sphingobacteriia</taxon>
        <taxon>Sphingobacteriales</taxon>
        <taxon>Sphingobacteriaceae</taxon>
        <taxon>Pedobacter</taxon>
    </lineage>
</organism>
<sequence length="358" mass="40224">MKINLFKKPNQKTRRFLLFLPVITIPFLTLIFWIMGGGKGNDVNAKTTEHLLSSLPQVNLSSEKGLDKMKYYDRASEDSLKYKEFNKDNNYWEKNYLDNSDLNDGEPATIYHSESQEKEFQSKLDKLNKVINTPQGPDNYSESTSDASAQQIKSVQDRLNTVSKASDPELEQLNGMLEKIWQIQNPNSIKQNFKEPNDNNPFNAIPAVIEGKQKIGQGSVVKLRLLEEINIQGQTIPKGHFLFGLCRLSNQRIQLDITNIRLGKSIIPVDFTTYDMLDGMEGINAPDALVNDALNSGSNDAIQSLQLLSLDQSMETQIAGAGISAAKGLFNKKTSRIRVKLKDGYQVLLKNNNNLSTH</sequence>
<accession>A0A179DN15</accession>
<evidence type="ECO:0000313" key="3">
    <source>
        <dbReference type="EMBL" id="OAQ41929.1"/>
    </source>
</evidence>
<reference evidence="3 4" key="1">
    <citation type="submission" date="2016-04" db="EMBL/GenBank/DDBJ databases">
        <authorList>
            <person name="Evans L.H."/>
            <person name="Alamgir A."/>
            <person name="Owens N."/>
            <person name="Weber N.D."/>
            <person name="Virtaneva K."/>
            <person name="Barbian K."/>
            <person name="Babar A."/>
            <person name="Rosenke K."/>
        </authorList>
    </citation>
    <scope>NUCLEOTIDE SEQUENCE [LARGE SCALE GENOMIC DNA]</scope>
    <source>
        <strain evidence="3 4">CCM 8644</strain>
    </source>
</reference>
<gene>
    <name evidence="3" type="ORF">A5893_02085</name>
</gene>
<feature type="domain" description="Conjugative transposon TraM C-terminal" evidence="2">
    <location>
        <begin position="205"/>
        <end position="350"/>
    </location>
</feature>
<dbReference type="OrthoDB" id="1453786at2"/>
<dbReference type="Proteomes" id="UP000078459">
    <property type="component" value="Unassembled WGS sequence"/>
</dbReference>
<dbReference type="RefSeq" id="WP_068820961.1">
    <property type="nucleotide sequence ID" value="NZ_LWHJ01000011.1"/>
</dbReference>
<comment type="caution">
    <text evidence="3">The sequence shown here is derived from an EMBL/GenBank/DDBJ whole genome shotgun (WGS) entry which is preliminary data.</text>
</comment>